<dbReference type="Proteomes" id="UP000541352">
    <property type="component" value="Unassembled WGS sequence"/>
</dbReference>
<protein>
    <recommendedName>
        <fullName evidence="4">DUF4134 domain-containing protein</fullName>
    </recommendedName>
</protein>
<sequence length="139" mass="15343">MDSFYAIARNTCLSLAAAAAVIAGLRLFQKWNRGEEVEGMIFIWLIGILFAGGIVVMVDNFIVGGAYVFFTGISGTAEGLSIELYQASLLLGIVITIVGIIKIYRKFQNGEEDIYEYMLKWFGSLVFLFSMGYLISAIL</sequence>
<dbReference type="RefSeq" id="WP_183979843.1">
    <property type="nucleotide sequence ID" value="NZ_JACIBY010000022.1"/>
</dbReference>
<feature type="transmembrane region" description="Helical" evidence="1">
    <location>
        <begin position="84"/>
        <end position="105"/>
    </location>
</feature>
<keyword evidence="1" id="KW-0472">Membrane</keyword>
<gene>
    <name evidence="2" type="ORF">FHS57_005910</name>
</gene>
<keyword evidence="1" id="KW-0812">Transmembrane</keyword>
<evidence type="ECO:0000313" key="3">
    <source>
        <dbReference type="Proteomes" id="UP000541352"/>
    </source>
</evidence>
<evidence type="ECO:0008006" key="4">
    <source>
        <dbReference type="Google" id="ProtNLM"/>
    </source>
</evidence>
<feature type="transmembrane region" description="Helical" evidence="1">
    <location>
        <begin position="6"/>
        <end position="28"/>
    </location>
</feature>
<feature type="transmembrane region" description="Helical" evidence="1">
    <location>
        <begin position="117"/>
        <end position="138"/>
    </location>
</feature>
<organism evidence="2 3">
    <name type="scientific">Runella defluvii</name>
    <dbReference type="NCBI Taxonomy" id="370973"/>
    <lineage>
        <taxon>Bacteria</taxon>
        <taxon>Pseudomonadati</taxon>
        <taxon>Bacteroidota</taxon>
        <taxon>Cytophagia</taxon>
        <taxon>Cytophagales</taxon>
        <taxon>Spirosomataceae</taxon>
        <taxon>Runella</taxon>
    </lineage>
</organism>
<dbReference type="AlphaFoldDB" id="A0A7W5ZS42"/>
<dbReference type="InterPro" id="IPR025408">
    <property type="entry name" value="DUF4134"/>
</dbReference>
<dbReference type="EMBL" id="JACIBY010000022">
    <property type="protein sequence ID" value="MBB3841881.1"/>
    <property type="molecule type" value="Genomic_DNA"/>
</dbReference>
<accession>A0A7W5ZS42</accession>
<comment type="caution">
    <text evidence="2">The sequence shown here is derived from an EMBL/GenBank/DDBJ whole genome shotgun (WGS) entry which is preliminary data.</text>
</comment>
<feature type="transmembrane region" description="Helical" evidence="1">
    <location>
        <begin position="40"/>
        <end position="64"/>
    </location>
</feature>
<evidence type="ECO:0000313" key="2">
    <source>
        <dbReference type="EMBL" id="MBB3841881.1"/>
    </source>
</evidence>
<evidence type="ECO:0000256" key="1">
    <source>
        <dbReference type="SAM" id="Phobius"/>
    </source>
</evidence>
<dbReference type="Pfam" id="PF13572">
    <property type="entry name" value="DUF4134"/>
    <property type="match status" value="1"/>
</dbReference>
<keyword evidence="3" id="KW-1185">Reference proteome</keyword>
<name>A0A7W5ZS42_9BACT</name>
<proteinExistence type="predicted"/>
<reference evidence="2 3" key="1">
    <citation type="submission" date="2020-08" db="EMBL/GenBank/DDBJ databases">
        <title>Genomic Encyclopedia of Type Strains, Phase IV (KMG-IV): sequencing the most valuable type-strain genomes for metagenomic binning, comparative biology and taxonomic classification.</title>
        <authorList>
            <person name="Goeker M."/>
        </authorList>
    </citation>
    <scope>NUCLEOTIDE SEQUENCE [LARGE SCALE GENOMIC DNA]</scope>
    <source>
        <strain evidence="2 3">DSM 17976</strain>
    </source>
</reference>
<keyword evidence="1" id="KW-1133">Transmembrane helix</keyword>